<comment type="caution">
    <text evidence="1">The sequence shown here is derived from an EMBL/GenBank/DDBJ whole genome shotgun (WGS) entry which is preliminary data.</text>
</comment>
<dbReference type="AlphaFoldDB" id="A0A9X8Y9F1"/>
<accession>A0A9X8Y9F1</accession>
<reference evidence="1 2" key="1">
    <citation type="submission" date="2019-03" db="EMBL/GenBank/DDBJ databases">
        <title>Genomic Encyclopedia of Type Strains, Phase IV (KMG-IV): sequencing the most valuable type-strain genomes for metagenomic binning, comparative biology and taxonomic classification.</title>
        <authorList>
            <person name="Goeker M."/>
        </authorList>
    </citation>
    <scope>NUCLEOTIDE SEQUENCE [LARGE SCALE GENOMIC DNA]</scope>
    <source>
        <strain evidence="1 2">DSM 100433</strain>
    </source>
</reference>
<sequence>MVERQPSWDKYEAVILLEGLLASMKGELTRSDAIKAVSRDLRAMALHRGMEVDEVYRNTNGISFQMKSMESAYLGRTVFKPATKLFADVAGLYHESYDEYQKLLKEARAMISNRKIVEDDFMRYLAERVSPAQLSELYRCYSEIETFCLRIKVLQNPLFETTDFETIKKVQRTIEQNKIFRITRRRQINKIVDAGRYYYNYIKEGLYARITDGKAVEDRSTIDHEMSNQSPSDIEMAEAESPTTAYTKTEQDERLLQKHPAVYNQIYNVLKASHESQKVTIREICEAINHTVRPAVVEEILDNVSWASNIGDSYIFSENTPAIESDTSNTESSHSQDTTFEIDFYADFDLAYTKPERFSYFGERKACGDSWTALYVTVMASVMEDYPHIFKPGMSFAQKSGRIELASDDNYSFMIAPKPIPGTAYMLETNLSANDIAAKIRYVLDLCSVDYENIVITYRKKEKETFEQVNQRKSFEKAAICEINSRSFSRYLSETLNMADATCRSYASAINNCEAFAQEHQLASWQLYATDKQTAQETIQLLLSNADFLSYNARQHNRFRAAIQKFLGFIGSDLIWTAPTKDDSEPAETYRDEGYEEVLRQYFKKGFRMDSPLEIRKFKRYYTATHDRELTDPDDDISKKIKQLCIIYEGKAFLPDVMLSEELKDELLNYIESAFADGKVAIYYQAIFSQFSDAFLDYHIHDADMLKSYLTFIGNGRFFINRSFISKTPNVSMDPLPEVRSCLQDYGKPVTYDELFTALPHLPQSKIKFILASNVEFVNNGHSEYFHESIVHLSDEELDGIAQIIQRTIDEKEFIGGNELYDAIRVKYPYIIEENHTLSVYGFRDALKAKLGDKFSFKGNIISRSGQELSMADVFAKYARSHDTFTLSELQSLASNLATPIYFEAIYENSLRISRDQFVTKTAAHFPVGAMDEALDRICMGKYISLLEATNFGAFPYAGFPWNIFLLEHYVASYSQKYMLLHSSFNGTECAGAIVKRSAGIDSFDDLIVDLLANNQIEMKKAPVLQFLSDKGYLARRRYSEIESLIIKANAQRQRKDTD</sequence>
<organism evidence="1 2">
    <name type="scientific">Harryflintia acetispora</name>
    <dbReference type="NCBI Taxonomy" id="1849041"/>
    <lineage>
        <taxon>Bacteria</taxon>
        <taxon>Bacillati</taxon>
        <taxon>Bacillota</taxon>
        <taxon>Clostridia</taxon>
        <taxon>Eubacteriales</taxon>
        <taxon>Oscillospiraceae</taxon>
        <taxon>Harryflintia</taxon>
    </lineage>
</organism>
<evidence type="ECO:0000313" key="2">
    <source>
        <dbReference type="Proteomes" id="UP000294682"/>
    </source>
</evidence>
<evidence type="ECO:0000313" key="1">
    <source>
        <dbReference type="EMBL" id="TCL45230.1"/>
    </source>
</evidence>
<keyword evidence="2" id="KW-1185">Reference proteome</keyword>
<gene>
    <name evidence="1" type="ORF">EDD78_101212</name>
</gene>
<dbReference type="RefSeq" id="WP_132083555.1">
    <property type="nucleotide sequence ID" value="NZ_SLUK01000001.1"/>
</dbReference>
<dbReference type="EMBL" id="SLUK01000001">
    <property type="protein sequence ID" value="TCL45230.1"/>
    <property type="molecule type" value="Genomic_DNA"/>
</dbReference>
<protein>
    <submittedName>
        <fullName evidence="1">Uncharacterized protein</fullName>
    </submittedName>
</protein>
<proteinExistence type="predicted"/>
<dbReference type="Proteomes" id="UP000294682">
    <property type="component" value="Unassembled WGS sequence"/>
</dbReference>
<name>A0A9X8Y9F1_9FIRM</name>